<reference evidence="2" key="1">
    <citation type="submission" date="2023-06" db="EMBL/GenBank/DDBJ databases">
        <authorList>
            <person name="Kurt Z."/>
        </authorList>
    </citation>
    <scope>NUCLEOTIDE SEQUENCE</scope>
</reference>
<proteinExistence type="predicted"/>
<evidence type="ECO:0000313" key="1">
    <source>
        <dbReference type="EMBL" id="CAI9973651.1"/>
    </source>
</evidence>
<reference evidence="3 5" key="2">
    <citation type="submission" date="2024-07" db="EMBL/GenBank/DDBJ databases">
        <authorList>
            <person name="Akdeniz Z."/>
        </authorList>
    </citation>
    <scope>NUCLEOTIDE SEQUENCE [LARGE SCALE GENOMIC DNA]</scope>
</reference>
<protein>
    <submittedName>
        <fullName evidence="3">Hypothetical_protein</fullName>
    </submittedName>
</protein>
<gene>
    <name evidence="3" type="ORF">HINF_LOCUS16967</name>
    <name evidence="4" type="ORF">HINF_LOCUS16971</name>
    <name evidence="1" type="ORF">HINF_LOCUS61296</name>
    <name evidence="2" type="ORF">HINF_LOCUS61300</name>
</gene>
<dbReference type="EMBL" id="CATOUU010001125">
    <property type="protein sequence ID" value="CAI9973655.1"/>
    <property type="molecule type" value="Genomic_DNA"/>
</dbReference>
<dbReference type="EMBL" id="CAXDID020000042">
    <property type="protein sequence ID" value="CAL6000849.1"/>
    <property type="molecule type" value="Genomic_DNA"/>
</dbReference>
<comment type="caution">
    <text evidence="2">The sequence shown here is derived from an EMBL/GenBank/DDBJ whole genome shotgun (WGS) entry which is preliminary data.</text>
</comment>
<evidence type="ECO:0000313" key="3">
    <source>
        <dbReference type="EMBL" id="CAL6000849.1"/>
    </source>
</evidence>
<dbReference type="Proteomes" id="UP001642409">
    <property type="component" value="Unassembled WGS sequence"/>
</dbReference>
<evidence type="ECO:0000313" key="2">
    <source>
        <dbReference type="EMBL" id="CAI9973655.1"/>
    </source>
</evidence>
<dbReference type="EMBL" id="CATOUU010001125">
    <property type="protein sequence ID" value="CAI9973651.1"/>
    <property type="molecule type" value="Genomic_DNA"/>
</dbReference>
<keyword evidence="5" id="KW-1185">Reference proteome</keyword>
<name>A0AA86RW45_9EUKA</name>
<organism evidence="2">
    <name type="scientific">Hexamita inflata</name>
    <dbReference type="NCBI Taxonomy" id="28002"/>
    <lineage>
        <taxon>Eukaryota</taxon>
        <taxon>Metamonada</taxon>
        <taxon>Diplomonadida</taxon>
        <taxon>Hexamitidae</taxon>
        <taxon>Hexamitinae</taxon>
        <taxon>Hexamita</taxon>
    </lineage>
</organism>
<dbReference type="AlphaFoldDB" id="A0AA86RW45"/>
<sequence>MKKKVMAQLLYLTISSRCTTCQMTSPCLEIDTYATSTQLNLKSGCEYGFDLLLQFFLIKVFWWTQSYLSRNPLSQPVYCHLGIVRHRYLWSHCRRSWYFVQQQQLIIIYYSLNVKIEGSGVRIGQAEDEIYICCQIITRIWMESTSSNEQPLNSYEIQHIREMTKTQI</sequence>
<accession>A0AA86RW45</accession>
<dbReference type="EMBL" id="CAXDID020000042">
    <property type="protein sequence ID" value="CAL6000853.1"/>
    <property type="molecule type" value="Genomic_DNA"/>
</dbReference>
<evidence type="ECO:0000313" key="4">
    <source>
        <dbReference type="EMBL" id="CAL6000853.1"/>
    </source>
</evidence>
<evidence type="ECO:0000313" key="5">
    <source>
        <dbReference type="Proteomes" id="UP001642409"/>
    </source>
</evidence>